<dbReference type="Proteomes" id="UP000887116">
    <property type="component" value="Unassembled WGS sequence"/>
</dbReference>
<feature type="region of interest" description="Disordered" evidence="8">
    <location>
        <begin position="122"/>
        <end position="146"/>
    </location>
</feature>
<dbReference type="GO" id="GO:0035371">
    <property type="term" value="C:microtubule plus-end"/>
    <property type="evidence" value="ECO:0007669"/>
    <property type="project" value="TreeGrafter"/>
</dbReference>
<proteinExistence type="predicted"/>
<evidence type="ECO:0000259" key="9">
    <source>
        <dbReference type="PROSITE" id="PS50245"/>
    </source>
</evidence>
<reference evidence="10" key="1">
    <citation type="submission" date="2020-07" db="EMBL/GenBank/DDBJ databases">
        <title>Multicomponent nature underlies the extraordinary mechanical properties of spider dragline silk.</title>
        <authorList>
            <person name="Kono N."/>
            <person name="Nakamura H."/>
            <person name="Mori M."/>
            <person name="Yoshida Y."/>
            <person name="Ohtoshi R."/>
            <person name="Malay A.D."/>
            <person name="Moran D.A.P."/>
            <person name="Tomita M."/>
            <person name="Numata K."/>
            <person name="Arakawa K."/>
        </authorList>
    </citation>
    <scope>NUCLEOTIDE SEQUENCE</scope>
</reference>
<evidence type="ECO:0000256" key="6">
    <source>
        <dbReference type="ARBA" id="ARBA00023212"/>
    </source>
</evidence>
<feature type="coiled-coil region" evidence="7">
    <location>
        <begin position="800"/>
        <end position="869"/>
    </location>
</feature>
<keyword evidence="4" id="KW-0677">Repeat</keyword>
<dbReference type="GO" id="GO:0051010">
    <property type="term" value="F:microtubule plus-end binding"/>
    <property type="evidence" value="ECO:0007669"/>
    <property type="project" value="TreeGrafter"/>
</dbReference>
<dbReference type="PROSITE" id="PS50245">
    <property type="entry name" value="CAP_GLY_2"/>
    <property type="match status" value="2"/>
</dbReference>
<keyword evidence="3" id="KW-0493">Microtubule</keyword>
<dbReference type="AlphaFoldDB" id="A0A8X6HV75"/>
<evidence type="ECO:0000256" key="2">
    <source>
        <dbReference type="ARBA" id="ARBA00022490"/>
    </source>
</evidence>
<keyword evidence="11" id="KW-1185">Reference proteome</keyword>
<protein>
    <submittedName>
        <fullName evidence="10">Restin homolog</fullName>
    </submittedName>
</protein>
<evidence type="ECO:0000313" key="11">
    <source>
        <dbReference type="Proteomes" id="UP000887116"/>
    </source>
</evidence>
<dbReference type="PANTHER" id="PTHR18916:SF82">
    <property type="entry name" value="CAP-GLY DOMAIN-CONTAINING PROTEIN"/>
    <property type="match status" value="1"/>
</dbReference>
<evidence type="ECO:0000256" key="8">
    <source>
        <dbReference type="SAM" id="MobiDB-lite"/>
    </source>
</evidence>
<comment type="caution">
    <text evidence="10">The sequence shown here is derived from an EMBL/GenBank/DDBJ whole genome shotgun (WGS) entry which is preliminary data.</text>
</comment>
<accession>A0A8X6HV75</accession>
<evidence type="ECO:0000256" key="5">
    <source>
        <dbReference type="ARBA" id="ARBA00023054"/>
    </source>
</evidence>
<dbReference type="SMART" id="SM01052">
    <property type="entry name" value="CAP_GLY"/>
    <property type="match status" value="2"/>
</dbReference>
<evidence type="ECO:0000256" key="7">
    <source>
        <dbReference type="SAM" id="Coils"/>
    </source>
</evidence>
<feature type="region of interest" description="Disordered" evidence="8">
    <location>
        <begin position="514"/>
        <end position="569"/>
    </location>
</feature>
<feature type="region of interest" description="Disordered" evidence="8">
    <location>
        <begin position="220"/>
        <end position="248"/>
    </location>
</feature>
<dbReference type="OrthoDB" id="6431922at2759"/>
<dbReference type="PROSITE" id="PS00845">
    <property type="entry name" value="CAP_GLY_1"/>
    <property type="match status" value="2"/>
</dbReference>
<feature type="compositionally biased region" description="Polar residues" evidence="8">
    <location>
        <begin position="730"/>
        <end position="745"/>
    </location>
</feature>
<comment type="subcellular location">
    <subcellularLocation>
        <location evidence="1">Cytoplasm</location>
        <location evidence="1">Cytoskeleton</location>
    </subcellularLocation>
</comment>
<keyword evidence="5 7" id="KW-0175">Coiled coil</keyword>
<gene>
    <name evidence="10" type="primary">CLIP-190</name>
    <name evidence="10" type="ORF">TNCT_324171</name>
</gene>
<dbReference type="Pfam" id="PF16641">
    <property type="entry name" value="CLIP1_ZNF"/>
    <property type="match status" value="1"/>
</dbReference>
<evidence type="ECO:0000313" key="10">
    <source>
        <dbReference type="EMBL" id="GFQ93399.1"/>
    </source>
</evidence>
<feature type="region of interest" description="Disordered" evidence="8">
    <location>
        <begin position="452"/>
        <end position="480"/>
    </location>
</feature>
<feature type="domain" description="CAP-Gly" evidence="9">
    <location>
        <begin position="157"/>
        <end position="199"/>
    </location>
</feature>
<dbReference type="InterPro" id="IPR032108">
    <property type="entry name" value="CLIP1_ZNF"/>
</dbReference>
<dbReference type="InterPro" id="IPR000938">
    <property type="entry name" value="CAP-Gly_domain"/>
</dbReference>
<dbReference type="SUPFAM" id="SSF74924">
    <property type="entry name" value="Cap-Gly domain"/>
    <property type="match status" value="2"/>
</dbReference>
<sequence length="924" mass="107243">MPSSDMDAERPKSREDAILTENTDDFIIGDRVWVNGTKPGYIQYLGETRFSPGDWAGVVLDDYSGKNDGSVAGVRYFQCEAKRGVFARLHKLTRYPLLHATPPPTKLGDAPTPPPIQRCLTPTRTPSPGARNLREGDRVTVTSASGPPKTGVLRYLGQTDFAAGEWAGIELDEPLGKNDGTVAGKRYFRCSPNYGLFSPSHKVTKISGSLDRHRRIYNSDLEKENHQHSSTQSLHDEHKRYAEESEKRAQRLRQLLETAEAERRKLAAQLEEERRKVEELEFRIEEECIGKDDLEMEREKERHKIQDLERRLEQEVRKNEMIARGTSPDSILKDESKRLNEEMKTVRNKLRESEAKLKELQAQKQAPPPVASLPSTSSLKSDELRKKEDALLQAQLSLENKKREVQNLLDRINELEKELQKSKSRQSKQLDTIDDLNVKLQKFESKCSNLEEELHSSKEKTQEVERRLRASTEQVSHLEAEKKRLEEQLVSPEATSKEQALLARLADRERDVSKWRKEAETARSEADKFREEKEKMRKEMEEKMRKLNDDHREECRREKKKASESDEVQTSKIRELENLLSHVRVELESARVEAETRLSRQEARLQEAELRSDNIERMREQISRLQAEKELLRVEKEETWKRLQISEQSRTRWESEANRASEEVNILKSQVQHLRNEFTTHREDLIKKLAETKFDAEAVQELHTQIEEQRRVLEVMQNRLKHTEGERDQLQSVLSTSQHSQTQVENGLRQDIESLKRRLEQAESVSESTKRSYEAAQLLLEEKTASQKQILNAKMNDAEKSTLENKIVDLQVELAALKNGKVEPDQSYDQLKNEKEALEQQVNFMNSVIVDMQHKNDDLRNRLDILETEVIFDGQLQLGLPQHRVSTRLYCDICSVFDIHDTEDCPKQLNVRRTPSYSSQESEF</sequence>
<dbReference type="Gene3D" id="2.30.30.190">
    <property type="entry name" value="CAP Gly-rich-like domain"/>
    <property type="match status" value="2"/>
</dbReference>
<dbReference type="SUPFAM" id="SSF57997">
    <property type="entry name" value="Tropomyosin"/>
    <property type="match status" value="1"/>
</dbReference>
<feature type="region of interest" description="Disordered" evidence="8">
    <location>
        <begin position="724"/>
        <end position="745"/>
    </location>
</feature>
<dbReference type="PANTHER" id="PTHR18916">
    <property type="entry name" value="DYNACTIN 1-RELATED MICROTUBULE-BINDING"/>
    <property type="match status" value="1"/>
</dbReference>
<evidence type="ECO:0000256" key="1">
    <source>
        <dbReference type="ARBA" id="ARBA00004245"/>
    </source>
</evidence>
<dbReference type="EMBL" id="BMAO01024160">
    <property type="protein sequence ID" value="GFQ93399.1"/>
    <property type="molecule type" value="Genomic_DNA"/>
</dbReference>
<feature type="domain" description="CAP-Gly" evidence="9">
    <location>
        <begin position="46"/>
        <end position="88"/>
    </location>
</feature>
<feature type="region of interest" description="Disordered" evidence="8">
    <location>
        <begin position="359"/>
        <end position="384"/>
    </location>
</feature>
<dbReference type="InterPro" id="IPR036859">
    <property type="entry name" value="CAP-Gly_dom_sf"/>
</dbReference>
<keyword evidence="2" id="KW-0963">Cytoplasm</keyword>
<feature type="compositionally biased region" description="Basic and acidic residues" evidence="8">
    <location>
        <begin position="234"/>
        <end position="248"/>
    </location>
</feature>
<organism evidence="10 11">
    <name type="scientific">Trichonephila clavata</name>
    <name type="common">Joro spider</name>
    <name type="synonym">Nephila clavata</name>
    <dbReference type="NCBI Taxonomy" id="2740835"/>
    <lineage>
        <taxon>Eukaryota</taxon>
        <taxon>Metazoa</taxon>
        <taxon>Ecdysozoa</taxon>
        <taxon>Arthropoda</taxon>
        <taxon>Chelicerata</taxon>
        <taxon>Arachnida</taxon>
        <taxon>Araneae</taxon>
        <taxon>Araneomorphae</taxon>
        <taxon>Entelegynae</taxon>
        <taxon>Araneoidea</taxon>
        <taxon>Nephilidae</taxon>
        <taxon>Trichonephila</taxon>
    </lineage>
</organism>
<keyword evidence="6" id="KW-0206">Cytoskeleton</keyword>
<dbReference type="GO" id="GO:0005938">
    <property type="term" value="C:cell cortex"/>
    <property type="evidence" value="ECO:0007669"/>
    <property type="project" value="TreeGrafter"/>
</dbReference>
<dbReference type="Pfam" id="PF01302">
    <property type="entry name" value="CAP_GLY"/>
    <property type="match status" value="2"/>
</dbReference>
<evidence type="ECO:0000256" key="4">
    <source>
        <dbReference type="ARBA" id="ARBA00022737"/>
    </source>
</evidence>
<dbReference type="GO" id="GO:0031122">
    <property type="term" value="P:cytoplasmic microtubule organization"/>
    <property type="evidence" value="ECO:0007669"/>
    <property type="project" value="TreeGrafter"/>
</dbReference>
<feature type="compositionally biased region" description="Basic and acidic residues" evidence="8">
    <location>
        <begin position="514"/>
        <end position="564"/>
    </location>
</feature>
<evidence type="ECO:0000256" key="3">
    <source>
        <dbReference type="ARBA" id="ARBA00022701"/>
    </source>
</evidence>
<dbReference type="GO" id="GO:0005634">
    <property type="term" value="C:nucleus"/>
    <property type="evidence" value="ECO:0007669"/>
    <property type="project" value="TreeGrafter"/>
</dbReference>
<name>A0A8X6HV75_TRICU</name>